<dbReference type="OrthoDB" id="642895at2759"/>
<evidence type="ECO:0000313" key="2">
    <source>
        <dbReference type="EMBL" id="RHZ70964.1"/>
    </source>
</evidence>
<evidence type="ECO:0000256" key="1">
    <source>
        <dbReference type="SAM" id="Phobius"/>
    </source>
</evidence>
<dbReference type="EMBL" id="PQFF01000241">
    <property type="protein sequence ID" value="RHZ70964.1"/>
    <property type="molecule type" value="Genomic_DNA"/>
</dbReference>
<keyword evidence="1" id="KW-0472">Membrane</keyword>
<sequence length="90" mass="11156">MRRKVKSFENYYQVRRDCLEKLNLEFERLREIMRAIIYNIEEYNWLIFGISVWFLNMNGMDFLSLQKTDEIYELLSQEVSRLREYVCAKI</sequence>
<comment type="caution">
    <text evidence="2">The sequence shown here is derived from an EMBL/GenBank/DDBJ whole genome shotgun (WGS) entry which is preliminary data.</text>
</comment>
<keyword evidence="3" id="KW-1185">Reference proteome</keyword>
<organism evidence="2 3">
    <name type="scientific">Diversispora epigaea</name>
    <dbReference type="NCBI Taxonomy" id="1348612"/>
    <lineage>
        <taxon>Eukaryota</taxon>
        <taxon>Fungi</taxon>
        <taxon>Fungi incertae sedis</taxon>
        <taxon>Mucoromycota</taxon>
        <taxon>Glomeromycotina</taxon>
        <taxon>Glomeromycetes</taxon>
        <taxon>Diversisporales</taxon>
        <taxon>Diversisporaceae</taxon>
        <taxon>Diversispora</taxon>
    </lineage>
</organism>
<accession>A0A397IC87</accession>
<keyword evidence="1" id="KW-0812">Transmembrane</keyword>
<protein>
    <submittedName>
        <fullName evidence="2">Uncharacterized protein</fullName>
    </submittedName>
</protein>
<dbReference type="Proteomes" id="UP000266861">
    <property type="component" value="Unassembled WGS sequence"/>
</dbReference>
<dbReference type="AlphaFoldDB" id="A0A397IC87"/>
<keyword evidence="1" id="KW-1133">Transmembrane helix</keyword>
<proteinExistence type="predicted"/>
<gene>
    <name evidence="2" type="ORF">Glove_264g26</name>
</gene>
<name>A0A397IC87_9GLOM</name>
<evidence type="ECO:0000313" key="3">
    <source>
        <dbReference type="Proteomes" id="UP000266861"/>
    </source>
</evidence>
<reference evidence="2 3" key="1">
    <citation type="submission" date="2018-08" db="EMBL/GenBank/DDBJ databases">
        <title>Genome and evolution of the arbuscular mycorrhizal fungus Diversispora epigaea (formerly Glomus versiforme) and its bacterial endosymbionts.</title>
        <authorList>
            <person name="Sun X."/>
            <person name="Fei Z."/>
            <person name="Harrison M."/>
        </authorList>
    </citation>
    <scope>NUCLEOTIDE SEQUENCE [LARGE SCALE GENOMIC DNA]</scope>
    <source>
        <strain evidence="2 3">IT104</strain>
    </source>
</reference>
<feature type="transmembrane region" description="Helical" evidence="1">
    <location>
        <begin position="36"/>
        <end position="55"/>
    </location>
</feature>